<feature type="non-terminal residue" evidence="1">
    <location>
        <position position="1"/>
    </location>
</feature>
<protein>
    <submittedName>
        <fullName evidence="1">Uncharacterized protein</fullName>
    </submittedName>
</protein>
<feature type="non-terminal residue" evidence="1">
    <location>
        <position position="67"/>
    </location>
</feature>
<evidence type="ECO:0000313" key="2">
    <source>
        <dbReference type="Proteomes" id="UP000703661"/>
    </source>
</evidence>
<gene>
    <name evidence="1" type="ORF">BGZ80_008773</name>
</gene>
<organism evidence="1 2">
    <name type="scientific">Entomortierella chlamydospora</name>
    <dbReference type="NCBI Taxonomy" id="101097"/>
    <lineage>
        <taxon>Eukaryota</taxon>
        <taxon>Fungi</taxon>
        <taxon>Fungi incertae sedis</taxon>
        <taxon>Mucoromycota</taxon>
        <taxon>Mortierellomycotina</taxon>
        <taxon>Mortierellomycetes</taxon>
        <taxon>Mortierellales</taxon>
        <taxon>Mortierellaceae</taxon>
        <taxon>Entomortierella</taxon>
    </lineage>
</organism>
<accession>A0A9P6SR25</accession>
<dbReference type="SUPFAM" id="SSF81901">
    <property type="entry name" value="HCP-like"/>
    <property type="match status" value="1"/>
</dbReference>
<dbReference type="AlphaFoldDB" id="A0A9P6SR25"/>
<dbReference type="InterPro" id="IPR011990">
    <property type="entry name" value="TPR-like_helical_dom_sf"/>
</dbReference>
<reference evidence="1" key="1">
    <citation type="journal article" date="2020" name="Fungal Divers.">
        <title>Resolving the Mortierellaceae phylogeny through synthesis of multi-gene phylogenetics and phylogenomics.</title>
        <authorList>
            <person name="Vandepol N."/>
            <person name="Liber J."/>
            <person name="Desiro A."/>
            <person name="Na H."/>
            <person name="Kennedy M."/>
            <person name="Barry K."/>
            <person name="Grigoriev I.V."/>
            <person name="Miller A.N."/>
            <person name="O'Donnell K."/>
            <person name="Stajich J.E."/>
            <person name="Bonito G."/>
        </authorList>
    </citation>
    <scope>NUCLEOTIDE SEQUENCE</scope>
    <source>
        <strain evidence="1">NRRL 2769</strain>
    </source>
</reference>
<dbReference type="Proteomes" id="UP000703661">
    <property type="component" value="Unassembled WGS sequence"/>
</dbReference>
<dbReference type="EMBL" id="JAAAID010004889">
    <property type="protein sequence ID" value="KAF9991976.1"/>
    <property type="molecule type" value="Genomic_DNA"/>
</dbReference>
<keyword evidence="2" id="KW-1185">Reference proteome</keyword>
<evidence type="ECO:0000313" key="1">
    <source>
        <dbReference type="EMBL" id="KAF9991976.1"/>
    </source>
</evidence>
<dbReference type="Gene3D" id="1.25.40.10">
    <property type="entry name" value="Tetratricopeptide repeat domain"/>
    <property type="match status" value="1"/>
</dbReference>
<name>A0A9P6SR25_9FUNG</name>
<sequence length="67" mass="7261">IPTAVNSSSQGDGGDADEDYVRGLAYCEGKNVRQDYVEALDLFLRAANRGHALAQLKLRNIIASQQP</sequence>
<proteinExistence type="predicted"/>
<comment type="caution">
    <text evidence="1">The sequence shown here is derived from an EMBL/GenBank/DDBJ whole genome shotgun (WGS) entry which is preliminary data.</text>
</comment>